<protein>
    <submittedName>
        <fullName evidence="1">Uncharacterized protein</fullName>
    </submittedName>
</protein>
<reference evidence="1" key="1">
    <citation type="journal article" name="BMC Genomics">
        <title>Long-read sequencing and de novo genome assembly of marine medaka (Oryzias melastigma).</title>
        <authorList>
            <person name="Liang P."/>
            <person name="Saqib H.S.A."/>
            <person name="Ni X."/>
            <person name="Shen Y."/>
        </authorList>
    </citation>
    <scope>NUCLEOTIDE SEQUENCE</scope>
    <source>
        <strain evidence="1">Bigg-433</strain>
    </source>
</reference>
<dbReference type="Proteomes" id="UP000646548">
    <property type="component" value="Unassembled WGS sequence"/>
</dbReference>
<proteinExistence type="predicted"/>
<evidence type="ECO:0000313" key="1">
    <source>
        <dbReference type="EMBL" id="KAF6722507.1"/>
    </source>
</evidence>
<comment type="caution">
    <text evidence="1">The sequence shown here is derived from an EMBL/GenBank/DDBJ whole genome shotgun (WGS) entry which is preliminary data.</text>
</comment>
<sequence length="95" mass="10743">MQQTCHEIITEPTSLRDSFGFPPTLEPVERIRLHGCVVVEKPHSRRFLSALQRLQSPCCVSFLFLPCCRGVAKRSAGRSVSRHTQLLLRHTDSSV</sequence>
<name>A0A834F913_ORYME</name>
<gene>
    <name evidence="1" type="ORF">FQA47_019125</name>
</gene>
<organism evidence="1 2">
    <name type="scientific">Oryzias melastigma</name>
    <name type="common">Marine medaka</name>
    <dbReference type="NCBI Taxonomy" id="30732"/>
    <lineage>
        <taxon>Eukaryota</taxon>
        <taxon>Metazoa</taxon>
        <taxon>Chordata</taxon>
        <taxon>Craniata</taxon>
        <taxon>Vertebrata</taxon>
        <taxon>Euteleostomi</taxon>
        <taxon>Actinopterygii</taxon>
        <taxon>Neopterygii</taxon>
        <taxon>Teleostei</taxon>
        <taxon>Neoteleostei</taxon>
        <taxon>Acanthomorphata</taxon>
        <taxon>Ovalentaria</taxon>
        <taxon>Atherinomorphae</taxon>
        <taxon>Beloniformes</taxon>
        <taxon>Adrianichthyidae</taxon>
        <taxon>Oryziinae</taxon>
        <taxon>Oryzias</taxon>
    </lineage>
</organism>
<dbReference type="AlphaFoldDB" id="A0A834F913"/>
<dbReference type="EMBL" id="WKFB01000452">
    <property type="protein sequence ID" value="KAF6722507.1"/>
    <property type="molecule type" value="Genomic_DNA"/>
</dbReference>
<accession>A0A834F913</accession>
<evidence type="ECO:0000313" key="2">
    <source>
        <dbReference type="Proteomes" id="UP000646548"/>
    </source>
</evidence>